<protein>
    <submittedName>
        <fullName evidence="2">Uncharacterized protein</fullName>
    </submittedName>
</protein>
<comment type="caution">
    <text evidence="2">The sequence shown here is derived from an EMBL/GenBank/DDBJ whole genome shotgun (WGS) entry which is preliminary data.</text>
</comment>
<evidence type="ECO:0000256" key="1">
    <source>
        <dbReference type="SAM" id="MobiDB-lite"/>
    </source>
</evidence>
<proteinExistence type="predicted"/>
<evidence type="ECO:0000313" key="3">
    <source>
        <dbReference type="Proteomes" id="UP000266915"/>
    </source>
</evidence>
<gene>
    <name evidence="2" type="ORF">EDD42_1192</name>
</gene>
<accession>A0A3N2C114</accession>
<feature type="region of interest" description="Disordered" evidence="1">
    <location>
        <begin position="1"/>
        <end position="36"/>
    </location>
</feature>
<sequence>MDGPRYVPPEQYQAGLHKDQQRQLRDAQRSTGTERNRTLEEVQAALAAAQEALAQVVAVQNAQAAQLAILNSTRPTSASGGNGLQPVGANSWATTDQPSVTFVTATGVARIDVQAMLFSAGDAAIATFGIYTNLGAPVVSRESRRDAWKGFTNGVLGAVGGSGFDVIGGLPVNTPLIARFECYAYNANAQFRSPSISAAGTA</sequence>
<feature type="compositionally biased region" description="Basic and acidic residues" evidence="1">
    <location>
        <begin position="16"/>
        <end position="36"/>
    </location>
</feature>
<name>A0A3N2C114_9MICO</name>
<keyword evidence="3" id="KW-1185">Reference proteome</keyword>
<organism evidence="2 3">
    <name type="scientific">Plantibacter flavus</name>
    <dbReference type="NCBI Taxonomy" id="150123"/>
    <lineage>
        <taxon>Bacteria</taxon>
        <taxon>Bacillati</taxon>
        <taxon>Actinomycetota</taxon>
        <taxon>Actinomycetes</taxon>
        <taxon>Micrococcales</taxon>
        <taxon>Microbacteriaceae</taxon>
        <taxon>Plantibacter</taxon>
    </lineage>
</organism>
<reference evidence="2 3" key="1">
    <citation type="submission" date="2018-11" db="EMBL/GenBank/DDBJ databases">
        <title>Sequencing the genomes of 1000 actinobacteria strains.</title>
        <authorList>
            <person name="Klenk H.-P."/>
        </authorList>
    </citation>
    <scope>NUCLEOTIDE SEQUENCE [LARGE SCALE GENOMIC DNA]</scope>
    <source>
        <strain evidence="2 3">DSM 14012</strain>
    </source>
</reference>
<dbReference type="AlphaFoldDB" id="A0A3N2C114"/>
<dbReference type="RefSeq" id="WP_143736303.1">
    <property type="nucleotide sequence ID" value="NZ_FXAP01000001.1"/>
</dbReference>
<evidence type="ECO:0000313" key="2">
    <source>
        <dbReference type="EMBL" id="ROR81140.1"/>
    </source>
</evidence>
<dbReference type="Proteomes" id="UP000266915">
    <property type="component" value="Unassembled WGS sequence"/>
</dbReference>
<dbReference type="EMBL" id="RKHL01000001">
    <property type="protein sequence ID" value="ROR81140.1"/>
    <property type="molecule type" value="Genomic_DNA"/>
</dbReference>